<comment type="function">
    <text evidence="10">Part of the binding-protein-dependent transport system for phosphate; probably responsible for the translocation of the substrate across the membrane.</text>
</comment>
<evidence type="ECO:0000313" key="14">
    <source>
        <dbReference type="Proteomes" id="UP000069697"/>
    </source>
</evidence>
<dbReference type="Proteomes" id="UP000069697">
    <property type="component" value="Unassembled WGS sequence"/>
</dbReference>
<dbReference type="AlphaFoldDB" id="A0A100VP20"/>
<dbReference type="InterPro" id="IPR051124">
    <property type="entry name" value="Phosphate_Transport_Permease"/>
</dbReference>
<organism evidence="13 14">
    <name type="scientific">Paenibacillus amylolyticus</name>
    <dbReference type="NCBI Taxonomy" id="1451"/>
    <lineage>
        <taxon>Bacteria</taxon>
        <taxon>Bacillati</taxon>
        <taxon>Bacillota</taxon>
        <taxon>Bacilli</taxon>
        <taxon>Bacillales</taxon>
        <taxon>Paenibacillaceae</taxon>
        <taxon>Paenibacillus</taxon>
    </lineage>
</organism>
<keyword evidence="3 9" id="KW-0813">Transport</keyword>
<keyword evidence="8 9" id="KW-0472">Membrane</keyword>
<dbReference type="RefSeq" id="WP_062835774.1">
    <property type="nucleotide sequence ID" value="NZ_BCNV01000001.1"/>
</dbReference>
<evidence type="ECO:0000256" key="7">
    <source>
        <dbReference type="ARBA" id="ARBA00022989"/>
    </source>
</evidence>
<feature type="transmembrane region" description="Helical" evidence="9">
    <location>
        <begin position="293"/>
        <end position="314"/>
    </location>
</feature>
<comment type="subcellular location">
    <subcellularLocation>
        <location evidence="1 9">Cell membrane</location>
        <topology evidence="1 9">Multi-pass membrane protein</topology>
    </subcellularLocation>
</comment>
<feature type="transmembrane region" description="Helical" evidence="9">
    <location>
        <begin position="42"/>
        <end position="66"/>
    </location>
</feature>
<evidence type="ECO:0000256" key="2">
    <source>
        <dbReference type="ARBA" id="ARBA00007069"/>
    </source>
</evidence>
<feature type="domain" description="ABC transmembrane type-1" evidence="12">
    <location>
        <begin position="100"/>
        <end position="311"/>
    </location>
</feature>
<evidence type="ECO:0000256" key="3">
    <source>
        <dbReference type="ARBA" id="ARBA00022448"/>
    </source>
</evidence>
<accession>A0A100VP20</accession>
<dbReference type="Gene3D" id="1.10.3720.10">
    <property type="entry name" value="MetI-like"/>
    <property type="match status" value="1"/>
</dbReference>
<comment type="similarity">
    <text evidence="2 10">Belongs to the binding-protein-dependent transport system permease family. CysTW subfamily.</text>
</comment>
<feature type="transmembrane region" description="Helical" evidence="9">
    <location>
        <begin position="96"/>
        <end position="128"/>
    </location>
</feature>
<evidence type="ECO:0000256" key="6">
    <source>
        <dbReference type="ARBA" id="ARBA00022692"/>
    </source>
</evidence>
<comment type="caution">
    <text evidence="13">The sequence shown here is derived from an EMBL/GenBank/DDBJ whole genome shotgun (WGS) entry which is preliminary data.</text>
</comment>
<keyword evidence="4 10" id="KW-1003">Cell membrane</keyword>
<dbReference type="NCBIfam" id="TIGR02138">
    <property type="entry name" value="phosphate_pstC"/>
    <property type="match status" value="1"/>
</dbReference>
<dbReference type="EMBL" id="BCNV01000001">
    <property type="protein sequence ID" value="GAS83427.1"/>
    <property type="molecule type" value="Genomic_DNA"/>
</dbReference>
<dbReference type="PANTHER" id="PTHR30425:SF1">
    <property type="entry name" value="PHOSPHATE TRANSPORT SYSTEM PERMEASE PROTEIN PSTC"/>
    <property type="match status" value="1"/>
</dbReference>
<name>A0A100VP20_PAEAM</name>
<dbReference type="PROSITE" id="PS50928">
    <property type="entry name" value="ABC_TM1"/>
    <property type="match status" value="1"/>
</dbReference>
<reference evidence="14" key="2">
    <citation type="submission" date="2016-01" db="EMBL/GenBank/DDBJ databases">
        <title>Draft Genome Sequence of Paenibacillus amylolyticus Heshi-A3 that Was Isolated from Fermented Rice Bran with Aging Salted Mackerel, Which Was Named Heshiko as Traditional Fermented Seafood in Japan.</title>
        <authorList>
            <person name="Akuzawa S."/>
            <person name="Nakagawa J."/>
            <person name="Kanekatsu T."/>
            <person name="Kubota E."/>
            <person name="Ohtake R."/>
            <person name="Suzuki T."/>
            <person name="Kanesaki Y."/>
        </authorList>
    </citation>
    <scope>NUCLEOTIDE SEQUENCE [LARGE SCALE GENOMIC DNA]</scope>
    <source>
        <strain evidence="14">Heshi-A3</strain>
    </source>
</reference>
<feature type="compositionally biased region" description="Polar residues" evidence="11">
    <location>
        <begin position="1"/>
        <end position="17"/>
    </location>
</feature>
<sequence>MIDLNPSTNSPTPSELGTSLGKAADSATRFNRKARLRWSNNLFRMVCIGSTIFVCLILLCILILMLRTGVLTFADVSLREFFFSTNWDPENEHYGALTFILGTLALTGLTMLFAIPISVIIAVFLAEMTPKWLRHILRPVLDLLVGIPSVVYGFLGLTILIPWLRDISGRDLADGLLAASIVLTIMVLPTISRISDDAISAVPNKYRDAAYALGTNRFQTVTRVVLPAAKGGIMYAVILGMTRAIGETMAVVMVIGNTAQLANSLFTPTAVLTSNIVMQISSVEFDSTWNHGLYMMGFILLAISILMIVIVRLLQKRGDRNV</sequence>
<dbReference type="GO" id="GO:0005886">
    <property type="term" value="C:plasma membrane"/>
    <property type="evidence" value="ECO:0007669"/>
    <property type="project" value="UniProtKB-SubCell"/>
</dbReference>
<feature type="transmembrane region" description="Helical" evidence="9">
    <location>
        <begin position="233"/>
        <end position="255"/>
    </location>
</feature>
<protein>
    <recommendedName>
        <fullName evidence="10">Phosphate transport system permease protein</fullName>
    </recommendedName>
</protein>
<evidence type="ECO:0000256" key="8">
    <source>
        <dbReference type="ARBA" id="ARBA00023136"/>
    </source>
</evidence>
<dbReference type="SUPFAM" id="SSF161098">
    <property type="entry name" value="MetI-like"/>
    <property type="match status" value="1"/>
</dbReference>
<gene>
    <name evidence="13" type="ORF">PAHA3_3505</name>
</gene>
<dbReference type="Pfam" id="PF00528">
    <property type="entry name" value="BPD_transp_1"/>
    <property type="match status" value="1"/>
</dbReference>
<dbReference type="GO" id="GO:0006817">
    <property type="term" value="P:phosphate ion transport"/>
    <property type="evidence" value="ECO:0007669"/>
    <property type="project" value="UniProtKB-KW"/>
</dbReference>
<dbReference type="GO" id="GO:0005315">
    <property type="term" value="F:phosphate transmembrane transporter activity"/>
    <property type="evidence" value="ECO:0007669"/>
    <property type="project" value="InterPro"/>
</dbReference>
<reference evidence="13 14" key="1">
    <citation type="journal article" date="2016" name="Genome Announc.">
        <title>Draft Genome Sequence of Paenibacillus amylolyticus Heshi-A3, Isolated from Fermented Rice Bran in a Japanese Fermented Seafood Dish.</title>
        <authorList>
            <person name="Akuzawa S."/>
            <person name="Nagaoka J."/>
            <person name="Kanekatsu M."/>
            <person name="Kubota E."/>
            <person name="Ohtake R."/>
            <person name="Suzuki T."/>
            <person name="Kanesaki Y."/>
        </authorList>
    </citation>
    <scope>NUCLEOTIDE SEQUENCE [LARGE SCALE GENOMIC DNA]</scope>
    <source>
        <strain evidence="13 14">Heshi-A3</strain>
    </source>
</reference>
<dbReference type="InterPro" id="IPR035906">
    <property type="entry name" value="MetI-like_sf"/>
</dbReference>
<feature type="region of interest" description="Disordered" evidence="11">
    <location>
        <begin position="1"/>
        <end position="20"/>
    </location>
</feature>
<feature type="transmembrane region" description="Helical" evidence="9">
    <location>
        <begin position="176"/>
        <end position="195"/>
    </location>
</feature>
<evidence type="ECO:0000259" key="12">
    <source>
        <dbReference type="PROSITE" id="PS50928"/>
    </source>
</evidence>
<feature type="transmembrane region" description="Helical" evidence="9">
    <location>
        <begin position="140"/>
        <end position="164"/>
    </location>
</feature>
<proteinExistence type="inferred from homology"/>
<keyword evidence="6 9" id="KW-0812">Transmembrane</keyword>
<evidence type="ECO:0000256" key="11">
    <source>
        <dbReference type="SAM" id="MobiDB-lite"/>
    </source>
</evidence>
<dbReference type="InterPro" id="IPR011864">
    <property type="entry name" value="Phosphate_PstC"/>
</dbReference>
<evidence type="ECO:0000313" key="13">
    <source>
        <dbReference type="EMBL" id="GAS83427.1"/>
    </source>
</evidence>
<dbReference type="PANTHER" id="PTHR30425">
    <property type="entry name" value="PHOSPHATE TRANSPORT SYSTEM PERMEASE PROTEIN PST"/>
    <property type="match status" value="1"/>
</dbReference>
<evidence type="ECO:0000256" key="1">
    <source>
        <dbReference type="ARBA" id="ARBA00004651"/>
    </source>
</evidence>
<evidence type="ECO:0000256" key="5">
    <source>
        <dbReference type="ARBA" id="ARBA00022592"/>
    </source>
</evidence>
<keyword evidence="5 10" id="KW-0592">Phosphate transport</keyword>
<dbReference type="CDD" id="cd06261">
    <property type="entry name" value="TM_PBP2"/>
    <property type="match status" value="1"/>
</dbReference>
<evidence type="ECO:0000256" key="10">
    <source>
        <dbReference type="RuleBase" id="RU363054"/>
    </source>
</evidence>
<keyword evidence="7 9" id="KW-1133">Transmembrane helix</keyword>
<evidence type="ECO:0000256" key="4">
    <source>
        <dbReference type="ARBA" id="ARBA00022475"/>
    </source>
</evidence>
<dbReference type="InterPro" id="IPR000515">
    <property type="entry name" value="MetI-like"/>
</dbReference>
<evidence type="ECO:0000256" key="9">
    <source>
        <dbReference type="RuleBase" id="RU363032"/>
    </source>
</evidence>